<keyword evidence="3 7" id="KW-0812">Transmembrane</keyword>
<dbReference type="Gene3D" id="1.20.1250.20">
    <property type="entry name" value="MFS general substrate transporter like domains"/>
    <property type="match status" value="2"/>
</dbReference>
<dbReference type="InterPro" id="IPR011701">
    <property type="entry name" value="MFS"/>
</dbReference>
<evidence type="ECO:0000256" key="4">
    <source>
        <dbReference type="ARBA" id="ARBA00022989"/>
    </source>
</evidence>
<feature type="region of interest" description="Disordered" evidence="6">
    <location>
        <begin position="197"/>
        <end position="217"/>
    </location>
</feature>
<evidence type="ECO:0000313" key="9">
    <source>
        <dbReference type="EMBL" id="CEL93552.1"/>
    </source>
</evidence>
<dbReference type="SUPFAM" id="SSF103473">
    <property type="entry name" value="MFS general substrate transporter"/>
    <property type="match status" value="1"/>
</dbReference>
<dbReference type="InterPro" id="IPR020846">
    <property type="entry name" value="MFS_dom"/>
</dbReference>
<feature type="transmembrane region" description="Helical" evidence="7">
    <location>
        <begin position="424"/>
        <end position="446"/>
    </location>
</feature>
<dbReference type="InterPro" id="IPR036259">
    <property type="entry name" value="MFS_trans_sf"/>
</dbReference>
<feature type="region of interest" description="Disordered" evidence="6">
    <location>
        <begin position="546"/>
        <end position="634"/>
    </location>
</feature>
<evidence type="ECO:0000256" key="3">
    <source>
        <dbReference type="ARBA" id="ARBA00022692"/>
    </source>
</evidence>
<dbReference type="PANTHER" id="PTHR23506:SF23">
    <property type="entry name" value="GH10249P"/>
    <property type="match status" value="1"/>
</dbReference>
<feature type="transmembrane region" description="Helical" evidence="7">
    <location>
        <begin position="236"/>
        <end position="255"/>
    </location>
</feature>
<feature type="transmembrane region" description="Helical" evidence="7">
    <location>
        <begin position="331"/>
        <end position="351"/>
    </location>
</feature>
<protein>
    <recommendedName>
        <fullName evidence="8">Major facilitator superfamily (MFS) profile domain-containing protein</fullName>
    </recommendedName>
</protein>
<feature type="compositionally biased region" description="Basic residues" evidence="6">
    <location>
        <begin position="578"/>
        <end position="592"/>
    </location>
</feature>
<keyword evidence="5 7" id="KW-0472">Membrane</keyword>
<dbReference type="STRING" id="1169540.A0A0G4EDY0"/>
<name>A0A0G4EDY0_VITBC</name>
<feature type="transmembrane region" description="Helical" evidence="7">
    <location>
        <begin position="167"/>
        <end position="187"/>
    </location>
</feature>
<reference evidence="9 10" key="1">
    <citation type="submission" date="2014-11" db="EMBL/GenBank/DDBJ databases">
        <authorList>
            <person name="Zhu J."/>
            <person name="Qi W."/>
            <person name="Song R."/>
        </authorList>
    </citation>
    <scope>NUCLEOTIDE SEQUENCE [LARGE SCALE GENOMIC DNA]</scope>
</reference>
<accession>A0A0G4EDY0</accession>
<dbReference type="VEuPathDB" id="CryptoDB:Vbra_11262"/>
<feature type="transmembrane region" description="Helical" evidence="7">
    <location>
        <begin position="401"/>
        <end position="418"/>
    </location>
</feature>
<feature type="transmembrane region" description="Helical" evidence="7">
    <location>
        <begin position="47"/>
        <end position="68"/>
    </location>
</feature>
<proteinExistence type="predicted"/>
<dbReference type="Pfam" id="PF07690">
    <property type="entry name" value="MFS_1"/>
    <property type="match status" value="1"/>
</dbReference>
<dbReference type="EMBL" id="CDMY01000176">
    <property type="protein sequence ID" value="CEL93552.1"/>
    <property type="molecule type" value="Genomic_DNA"/>
</dbReference>
<dbReference type="InParanoid" id="A0A0G4EDY0"/>
<evidence type="ECO:0000256" key="5">
    <source>
        <dbReference type="ARBA" id="ARBA00023136"/>
    </source>
</evidence>
<dbReference type="GO" id="GO:0016020">
    <property type="term" value="C:membrane"/>
    <property type="evidence" value="ECO:0007669"/>
    <property type="project" value="UniProtKB-SubCell"/>
</dbReference>
<feature type="compositionally biased region" description="Basic and acidic residues" evidence="6">
    <location>
        <begin position="204"/>
        <end position="217"/>
    </location>
</feature>
<evidence type="ECO:0000256" key="1">
    <source>
        <dbReference type="ARBA" id="ARBA00004141"/>
    </source>
</evidence>
<evidence type="ECO:0000256" key="2">
    <source>
        <dbReference type="ARBA" id="ARBA00022448"/>
    </source>
</evidence>
<feature type="region of interest" description="Disordered" evidence="6">
    <location>
        <begin position="469"/>
        <end position="499"/>
    </location>
</feature>
<evidence type="ECO:0000259" key="8">
    <source>
        <dbReference type="PROSITE" id="PS50850"/>
    </source>
</evidence>
<keyword evidence="4 7" id="KW-1133">Transmembrane helix</keyword>
<organism evidence="9 10">
    <name type="scientific">Vitrella brassicaformis (strain CCMP3155)</name>
    <dbReference type="NCBI Taxonomy" id="1169540"/>
    <lineage>
        <taxon>Eukaryota</taxon>
        <taxon>Sar</taxon>
        <taxon>Alveolata</taxon>
        <taxon>Colpodellida</taxon>
        <taxon>Vitrellaceae</taxon>
        <taxon>Vitrella</taxon>
    </lineage>
</organism>
<dbReference type="OrthoDB" id="440553at2759"/>
<feature type="transmembrane region" description="Helical" evidence="7">
    <location>
        <begin position="12"/>
        <end position="35"/>
    </location>
</feature>
<sequence>MTRPEVHPRRQLHVSVLTIGFLYIFLESFTHTLIIPMVPQVLPHLTHTAYSILISSRAFATVFLVLPAGALTDRVGWRRLLMLPLLLQMAGAVMFFAYPNYGLYLMARVVQGIASSFGNVVALTGAASTHTEENRGAAFGVVLMGDFGYSVGSTLGGILFDAGGHRLLFGVLLMIIVSFSALVILLVPCLPPDLQQEGGAAEGGEGRSEKGEVRERGGGDDDLGLLAMARNFHLNVTLYGIWCGWGCFMASLSWMPRYWEKELRFSATRAGVLLNPATIARVPPSLPPPIYIFLCLPFLLSVSGLHCIPSTQLLAAPVMGFLVSYCRLPPQLALACANLLCGVSSLLLLAFPSAIAQACILALQGWGTAAVDSGGLVTVVKIVLEERGVGRVGTGYALEDVAYNGGIIWGPIIVGGVVHLTDDYWLGFFCMALLAFTGSALVFYSWSTYLPPPARSPSIHPCLSEEDTEGLLRRPSHHSRVTHSSDDSGSSPSPPVSKRNSYHLRVMDEDHYGGGGGWAVLGGDQRRAVGKSIHATVYGKVQSTSLLPVDENSESTDSETADSGMIEMATSGGDGGPHRHQHAHHQHQHQHDKRVSLVWSPRQSYGHDSGEDGAGGGGGEGEGRRVSRVRTQRLSVSSVLLSSGMERRLTVQ</sequence>
<dbReference type="GO" id="GO:0022857">
    <property type="term" value="F:transmembrane transporter activity"/>
    <property type="evidence" value="ECO:0007669"/>
    <property type="project" value="InterPro"/>
</dbReference>
<keyword evidence="10" id="KW-1185">Reference proteome</keyword>
<evidence type="ECO:0000313" key="10">
    <source>
        <dbReference type="Proteomes" id="UP000041254"/>
    </source>
</evidence>
<dbReference type="InterPro" id="IPR050930">
    <property type="entry name" value="MFS_Vesicular_Transporter"/>
</dbReference>
<gene>
    <name evidence="9" type="ORF">Vbra_11262</name>
</gene>
<dbReference type="AlphaFoldDB" id="A0A0G4EDY0"/>
<evidence type="ECO:0000256" key="6">
    <source>
        <dbReference type="SAM" id="MobiDB-lite"/>
    </source>
</evidence>
<feature type="domain" description="Major facilitator superfamily (MFS) profile" evidence="8">
    <location>
        <begin position="13"/>
        <end position="455"/>
    </location>
</feature>
<feature type="transmembrane region" description="Helical" evidence="7">
    <location>
        <begin position="137"/>
        <end position="160"/>
    </location>
</feature>
<dbReference type="PANTHER" id="PTHR23506">
    <property type="entry name" value="GH10249P"/>
    <property type="match status" value="1"/>
</dbReference>
<comment type="subcellular location">
    <subcellularLocation>
        <location evidence="1">Membrane</location>
        <topology evidence="1">Multi-pass membrane protein</topology>
    </subcellularLocation>
</comment>
<feature type="transmembrane region" description="Helical" evidence="7">
    <location>
        <begin position="80"/>
        <end position="98"/>
    </location>
</feature>
<evidence type="ECO:0000256" key="7">
    <source>
        <dbReference type="SAM" id="Phobius"/>
    </source>
</evidence>
<dbReference type="PhylomeDB" id="A0A0G4EDY0"/>
<dbReference type="Proteomes" id="UP000041254">
    <property type="component" value="Unassembled WGS sequence"/>
</dbReference>
<dbReference type="PROSITE" id="PS50850">
    <property type="entry name" value="MFS"/>
    <property type="match status" value="1"/>
</dbReference>
<keyword evidence="2" id="KW-0813">Transport</keyword>
<feature type="compositionally biased region" description="Acidic residues" evidence="6">
    <location>
        <begin position="551"/>
        <end position="560"/>
    </location>
</feature>